<dbReference type="PANTHER" id="PTHR47331">
    <property type="entry name" value="PHD-TYPE DOMAIN-CONTAINING PROTEIN"/>
    <property type="match status" value="1"/>
</dbReference>
<evidence type="ECO:0008006" key="3">
    <source>
        <dbReference type="Google" id="ProtNLM"/>
    </source>
</evidence>
<comment type="caution">
    <text evidence="1">The sequence shown here is derived from an EMBL/GenBank/DDBJ whole genome shotgun (WGS) entry which is preliminary data.</text>
</comment>
<organism evidence="1 2">
    <name type="scientific">Mytilus galloprovincialis</name>
    <name type="common">Mediterranean mussel</name>
    <dbReference type="NCBI Taxonomy" id="29158"/>
    <lineage>
        <taxon>Eukaryota</taxon>
        <taxon>Metazoa</taxon>
        <taxon>Spiralia</taxon>
        <taxon>Lophotrochozoa</taxon>
        <taxon>Mollusca</taxon>
        <taxon>Bivalvia</taxon>
        <taxon>Autobranchia</taxon>
        <taxon>Pteriomorphia</taxon>
        <taxon>Mytilida</taxon>
        <taxon>Mytiloidea</taxon>
        <taxon>Mytilidae</taxon>
        <taxon>Mytilinae</taxon>
        <taxon>Mytilus</taxon>
    </lineage>
</organism>
<gene>
    <name evidence="1" type="ORF">MGAL_10B072227</name>
</gene>
<proteinExistence type="predicted"/>
<protein>
    <recommendedName>
        <fullName evidence="3">Peptidase aspartic putative domain-containing protein</fullName>
    </recommendedName>
</protein>
<accession>A0A8B6CYQ5</accession>
<evidence type="ECO:0000313" key="2">
    <source>
        <dbReference type="Proteomes" id="UP000596742"/>
    </source>
</evidence>
<evidence type="ECO:0000313" key="1">
    <source>
        <dbReference type="EMBL" id="VDI11882.1"/>
    </source>
</evidence>
<keyword evidence="2" id="KW-1185">Reference proteome</keyword>
<name>A0A8B6CYQ5_MYTGA</name>
<dbReference type="EMBL" id="UYJE01002565">
    <property type="protein sequence ID" value="VDI11882.1"/>
    <property type="molecule type" value="Genomic_DNA"/>
</dbReference>
<dbReference type="Proteomes" id="UP000596742">
    <property type="component" value="Unassembled WGS sequence"/>
</dbReference>
<dbReference type="AlphaFoldDB" id="A0A8B6CYQ5"/>
<sequence>MNTFGRRATGLVIESLDGSTSLQLPTLIECDIPNIREEIPSPAVVRHHDHLRGIADYIPEIDEHRSYLTIDWSCTRLWEAPLPFRSPKPKLPNNRLQVLRRAKSLDFTLRKNDVKREHFLAFMKKIFDNNHAEIAPALSDGEESWYLPIFGVISSKKPTQIRVVFDSSAKYDNTSLNDVLITGPDLVNSLVGVLLRFRKDLVAITADIQQMFYCFVSIPAVATYRLRKTAQSGEETYGSDVLDFVNRNFYVDDGLMSLPTASEAIDLMKRTQETLMKEGNLRLHKIASNNQDVMDAFSQDDISKPFKGH</sequence>
<dbReference type="PANTHER" id="PTHR47331:SF7">
    <property type="match status" value="1"/>
</dbReference>
<dbReference type="OrthoDB" id="6434680at2759"/>
<reference evidence="1" key="1">
    <citation type="submission" date="2018-11" db="EMBL/GenBank/DDBJ databases">
        <authorList>
            <person name="Alioto T."/>
            <person name="Alioto T."/>
        </authorList>
    </citation>
    <scope>NUCLEOTIDE SEQUENCE</scope>
</reference>